<evidence type="ECO:0000256" key="3">
    <source>
        <dbReference type="ARBA" id="ARBA00022764"/>
    </source>
</evidence>
<evidence type="ECO:0000256" key="1">
    <source>
        <dbReference type="ARBA" id="ARBA00004418"/>
    </source>
</evidence>
<reference evidence="6" key="1">
    <citation type="journal article" date="2019" name="Int. J. Syst. Evol. Microbiol.">
        <title>The Global Catalogue of Microorganisms (GCM) 10K type strain sequencing project: providing services to taxonomists for standard genome sequencing and annotation.</title>
        <authorList>
            <consortium name="The Broad Institute Genomics Platform"/>
            <consortium name="The Broad Institute Genome Sequencing Center for Infectious Disease"/>
            <person name="Wu L."/>
            <person name="Ma J."/>
        </authorList>
    </citation>
    <scope>NUCLEOTIDE SEQUENCE [LARGE SCALE GENOMIC DNA]</scope>
    <source>
        <strain evidence="6">CGMCC 4.7283</strain>
    </source>
</reference>
<evidence type="ECO:0000313" key="6">
    <source>
        <dbReference type="Proteomes" id="UP001595973"/>
    </source>
</evidence>
<dbReference type="CDD" id="cd13666">
    <property type="entry name" value="PBP2_TRAP_DctP_like_1"/>
    <property type="match status" value="1"/>
</dbReference>
<dbReference type="RefSeq" id="WP_380721845.1">
    <property type="nucleotide sequence ID" value="NZ_JBHSGI010000033.1"/>
</dbReference>
<sequence length="356" mass="37731">MTLKRLTLATALAPLLALTAPMTASADDFNVTIVAGHPPVFRWVRMMPEAFIPTVTAELTKLGHTVTFSEQYGGALAKVGDELEAVEAGLAEIGACSSLFDPAKLAVQNVTYYTPFVSSDVRLVGNVVNDLHANLPAMTEAYAENGVVYIGAPITIDDYLVMSNFPINSLADLQGRKIAAPGAAINWLSGTGAVGVAGNLTTYYNEIKTGVYNGVIVFASAALPGKLYEVAPHITRFGLGAQYSGSLCANKDWWDGLPAEVRTAFLAGSAAAQDWYTTDLENAVTGALAKMAEAGATVTEAPDDMRQAWADGMDNAAKKWATELDAQGKPASEILKTYMDAMRAAGAKPLRNWDQE</sequence>
<dbReference type="NCBIfam" id="NF037995">
    <property type="entry name" value="TRAP_S1"/>
    <property type="match status" value="1"/>
</dbReference>
<protein>
    <submittedName>
        <fullName evidence="5">C4-dicarboxylate TRAP transporter substrate-binding protein</fullName>
    </submittedName>
</protein>
<keyword evidence="3" id="KW-0574">Periplasm</keyword>
<dbReference type="EMBL" id="JBHSGI010000033">
    <property type="protein sequence ID" value="MFC4671374.1"/>
    <property type="molecule type" value="Genomic_DNA"/>
</dbReference>
<comment type="subcellular location">
    <subcellularLocation>
        <location evidence="1">Periplasm</location>
    </subcellularLocation>
</comment>
<dbReference type="Pfam" id="PF03480">
    <property type="entry name" value="DctP"/>
    <property type="match status" value="1"/>
</dbReference>
<feature type="chain" id="PRO_5047146251" evidence="4">
    <location>
        <begin position="27"/>
        <end position="356"/>
    </location>
</feature>
<comment type="caution">
    <text evidence="5">The sequence shown here is derived from an EMBL/GenBank/DDBJ whole genome shotgun (WGS) entry which is preliminary data.</text>
</comment>
<evidence type="ECO:0000256" key="2">
    <source>
        <dbReference type="ARBA" id="ARBA00022729"/>
    </source>
</evidence>
<proteinExistence type="predicted"/>
<name>A0ABV9KMU1_9RHOB</name>
<dbReference type="PANTHER" id="PTHR33376">
    <property type="match status" value="1"/>
</dbReference>
<dbReference type="Proteomes" id="UP001595973">
    <property type="component" value="Unassembled WGS sequence"/>
</dbReference>
<dbReference type="InterPro" id="IPR018389">
    <property type="entry name" value="DctP_fam"/>
</dbReference>
<accession>A0ABV9KMU1</accession>
<dbReference type="InterPro" id="IPR038404">
    <property type="entry name" value="TRAP_DctP_sf"/>
</dbReference>
<evidence type="ECO:0000256" key="4">
    <source>
        <dbReference type="SAM" id="SignalP"/>
    </source>
</evidence>
<organism evidence="5 6">
    <name type="scientific">Seohaeicola nanhaiensis</name>
    <dbReference type="NCBI Taxonomy" id="1387282"/>
    <lineage>
        <taxon>Bacteria</taxon>
        <taxon>Pseudomonadati</taxon>
        <taxon>Pseudomonadota</taxon>
        <taxon>Alphaproteobacteria</taxon>
        <taxon>Rhodobacterales</taxon>
        <taxon>Roseobacteraceae</taxon>
        <taxon>Seohaeicola</taxon>
    </lineage>
</organism>
<gene>
    <name evidence="5" type="ORF">ACFO5X_22670</name>
</gene>
<feature type="signal peptide" evidence="4">
    <location>
        <begin position="1"/>
        <end position="26"/>
    </location>
</feature>
<dbReference type="Gene3D" id="3.40.190.170">
    <property type="entry name" value="Bacterial extracellular solute-binding protein, family 7"/>
    <property type="match status" value="1"/>
</dbReference>
<dbReference type="PANTHER" id="PTHR33376:SF15">
    <property type="entry name" value="BLL6794 PROTEIN"/>
    <property type="match status" value="1"/>
</dbReference>
<keyword evidence="6" id="KW-1185">Reference proteome</keyword>
<keyword evidence="2 4" id="KW-0732">Signal</keyword>
<evidence type="ECO:0000313" key="5">
    <source>
        <dbReference type="EMBL" id="MFC4671374.1"/>
    </source>
</evidence>